<organism evidence="1 2">
    <name type="scientific">Kaistia hirudinis</name>
    <dbReference type="NCBI Taxonomy" id="1293440"/>
    <lineage>
        <taxon>Bacteria</taxon>
        <taxon>Pseudomonadati</taxon>
        <taxon>Pseudomonadota</taxon>
        <taxon>Alphaproteobacteria</taxon>
        <taxon>Hyphomicrobiales</taxon>
        <taxon>Kaistiaceae</taxon>
        <taxon>Kaistia</taxon>
    </lineage>
</organism>
<sequence>MRADLSVRSASALPAEEDERAASIDETGIRRLVYGFYDAVRGDPLLGPVFNREIAAEEWPQHLETMCAFWSSVLLRTRGYDGRPMRPHLGLADISDAHFQRWLDLFSVAARNAFDEAGAAIVLAYAERIAQSFRLGIAMHRGESTVHMRPLAARPQPD</sequence>
<dbReference type="Gene3D" id="1.10.490.10">
    <property type="entry name" value="Globins"/>
    <property type="match status" value="1"/>
</dbReference>
<dbReference type="GO" id="GO:0019825">
    <property type="term" value="F:oxygen binding"/>
    <property type="evidence" value="ECO:0007669"/>
    <property type="project" value="InterPro"/>
</dbReference>
<dbReference type="SUPFAM" id="SSF46458">
    <property type="entry name" value="Globin-like"/>
    <property type="match status" value="1"/>
</dbReference>
<proteinExistence type="predicted"/>
<dbReference type="AlphaFoldDB" id="A0A840B080"/>
<dbReference type="GO" id="GO:0020037">
    <property type="term" value="F:heme binding"/>
    <property type="evidence" value="ECO:0007669"/>
    <property type="project" value="InterPro"/>
</dbReference>
<evidence type="ECO:0000313" key="2">
    <source>
        <dbReference type="Proteomes" id="UP000553963"/>
    </source>
</evidence>
<evidence type="ECO:0000313" key="1">
    <source>
        <dbReference type="EMBL" id="MBB3933836.1"/>
    </source>
</evidence>
<dbReference type="EMBL" id="JACIDS010000009">
    <property type="protein sequence ID" value="MBB3933836.1"/>
    <property type="molecule type" value="Genomic_DNA"/>
</dbReference>
<name>A0A840B080_9HYPH</name>
<dbReference type="InterPro" id="IPR009050">
    <property type="entry name" value="Globin-like_sf"/>
</dbReference>
<dbReference type="Proteomes" id="UP000553963">
    <property type="component" value="Unassembled WGS sequence"/>
</dbReference>
<dbReference type="CDD" id="cd08916">
    <property type="entry name" value="TrHb3_P"/>
    <property type="match status" value="1"/>
</dbReference>
<dbReference type="InterPro" id="IPR012292">
    <property type="entry name" value="Globin/Proto"/>
</dbReference>
<protein>
    <submittedName>
        <fullName evidence="1">Hemoglobin</fullName>
    </submittedName>
</protein>
<accession>A0A840B080</accession>
<reference evidence="1 2" key="1">
    <citation type="submission" date="2020-08" db="EMBL/GenBank/DDBJ databases">
        <title>Genomic Encyclopedia of Type Strains, Phase IV (KMG-IV): sequencing the most valuable type-strain genomes for metagenomic binning, comparative biology and taxonomic classification.</title>
        <authorList>
            <person name="Goeker M."/>
        </authorList>
    </citation>
    <scope>NUCLEOTIDE SEQUENCE [LARGE SCALE GENOMIC DNA]</scope>
    <source>
        <strain evidence="1 2">DSM 25966</strain>
    </source>
</reference>
<keyword evidence="2" id="KW-1185">Reference proteome</keyword>
<comment type="caution">
    <text evidence="1">The sequence shown here is derived from an EMBL/GenBank/DDBJ whole genome shotgun (WGS) entry which is preliminary data.</text>
</comment>
<dbReference type="RefSeq" id="WP_210300102.1">
    <property type="nucleotide sequence ID" value="NZ_JACIDS010000009.1"/>
</dbReference>
<gene>
    <name evidence="1" type="ORF">GGR25_004916</name>
</gene>